<dbReference type="PANTHER" id="PTHR41260:SF1">
    <property type="entry name" value="PROTEIN ECSC"/>
    <property type="match status" value="1"/>
</dbReference>
<evidence type="ECO:0000313" key="4">
    <source>
        <dbReference type="Proteomes" id="UP000324176"/>
    </source>
</evidence>
<name>A0A0F7KJ92_9PROT</name>
<reference evidence="1 3" key="2">
    <citation type="journal article" date="2016" name="Genome Announc.">
        <title>Genome Sequence of Nitrosomonas communis Strain Nm2, a Mesophilic Ammonia-Oxidizing Bacterium Isolated from Mediterranean Soil.</title>
        <authorList>
            <person name="Kozlowski J.A."/>
            <person name="Kits K.D."/>
            <person name="Stein L.Y."/>
        </authorList>
    </citation>
    <scope>NUCLEOTIDE SEQUENCE [LARGE SCALE GENOMIC DNA]</scope>
    <source>
        <strain evidence="1 3">Nm2</strain>
    </source>
</reference>
<organism evidence="1 3">
    <name type="scientific">Nitrosomonas communis</name>
    <dbReference type="NCBI Taxonomy" id="44574"/>
    <lineage>
        <taxon>Bacteria</taxon>
        <taxon>Pseudomonadati</taxon>
        <taxon>Pseudomonadota</taxon>
        <taxon>Betaproteobacteria</taxon>
        <taxon>Nitrosomonadales</taxon>
        <taxon>Nitrosomonadaceae</taxon>
        <taxon>Nitrosomonas</taxon>
    </lineage>
</organism>
<dbReference type="Proteomes" id="UP000324176">
    <property type="component" value="Unassembled WGS sequence"/>
</dbReference>
<dbReference type="EMBL" id="VNHT01000021">
    <property type="protein sequence ID" value="TYP88236.1"/>
    <property type="molecule type" value="Genomic_DNA"/>
</dbReference>
<evidence type="ECO:0000313" key="3">
    <source>
        <dbReference type="Proteomes" id="UP000034156"/>
    </source>
</evidence>
<proteinExistence type="predicted"/>
<reference evidence="3" key="1">
    <citation type="submission" date="2015-05" db="EMBL/GenBank/DDBJ databases">
        <title>Draft genome of Nitrosomonas communis strain Nm2.</title>
        <authorList>
            <person name="Kozlowski J.A."/>
            <person name="Kits K.D."/>
            <person name="Stein L.Y."/>
        </authorList>
    </citation>
    <scope>NUCLEOTIDE SEQUENCE [LARGE SCALE GENOMIC DNA]</scope>
    <source>
        <strain evidence="3">Nm2</strain>
    </source>
</reference>
<dbReference type="RefSeq" id="WP_046850881.1">
    <property type="nucleotide sequence ID" value="NZ_CP011451.1"/>
</dbReference>
<dbReference type="EMBL" id="CP011451">
    <property type="protein sequence ID" value="AKH38847.1"/>
    <property type="molecule type" value="Genomic_DNA"/>
</dbReference>
<sequence length="269" mass="29324">MTITLQLTPEDVKALSVAYKHLEHPSMAVRLTHFVGMPIERSLKLLPKTWHANLRQGMNRTLLTALESVISPLDSHSGIAAQEGYHKLLAATSGAVGGFFGLPAVIAELPMSTIITLRAIADIARSEGENLGDLHTRLACLEVLALGGRTEEDDAAETGYYGIRIALALHLSKVPEKALEKGILQPSHPALVVLIAAIAARFGVVVTEKAAAQMVPILGALSGAMVNIIFIQHFQDVARAHFTMRRLERKYGPDLVRREYDIFSRAERK</sequence>
<gene>
    <name evidence="1" type="ORF">AAW31_15240</name>
    <name evidence="2" type="ORF">BCL69_102121</name>
</gene>
<dbReference type="Pfam" id="PF12787">
    <property type="entry name" value="EcsC"/>
    <property type="match status" value="1"/>
</dbReference>
<protein>
    <submittedName>
        <fullName evidence="2">EcsC family protein</fullName>
    </submittedName>
</protein>
<accession>A0A0F7KJ92</accession>
<dbReference type="Proteomes" id="UP000034156">
    <property type="component" value="Chromosome"/>
</dbReference>
<dbReference type="AlphaFoldDB" id="A0A0F7KJ92"/>
<dbReference type="PATRIC" id="fig|44574.3.peg.3686"/>
<dbReference type="InterPro" id="IPR024787">
    <property type="entry name" value="EcsC"/>
</dbReference>
<dbReference type="KEGG" id="nco:AAW31_15240"/>
<dbReference type="OrthoDB" id="1238772at2"/>
<evidence type="ECO:0000313" key="2">
    <source>
        <dbReference type="EMBL" id="TYP88236.1"/>
    </source>
</evidence>
<evidence type="ECO:0000313" key="1">
    <source>
        <dbReference type="EMBL" id="AKH38847.1"/>
    </source>
</evidence>
<reference evidence="2 4" key="3">
    <citation type="submission" date="2019-07" db="EMBL/GenBank/DDBJ databases">
        <title>Active sludge and wastewater microbial communities from Klosterneuburg, Austria.</title>
        <authorList>
            <person name="Wagner M."/>
        </authorList>
    </citation>
    <scope>NUCLEOTIDE SEQUENCE [LARGE SCALE GENOMIC DNA]</scope>
    <source>
        <strain evidence="2 4">Nm2</strain>
    </source>
</reference>
<keyword evidence="3" id="KW-1185">Reference proteome</keyword>
<dbReference type="PANTHER" id="PTHR41260">
    <property type="entry name" value="PROTEIN ECSC"/>
    <property type="match status" value="1"/>
</dbReference>